<evidence type="ECO:0000259" key="4">
    <source>
        <dbReference type="Pfam" id="PF00150"/>
    </source>
</evidence>
<evidence type="ECO:0000256" key="1">
    <source>
        <dbReference type="ARBA" id="ARBA00022801"/>
    </source>
</evidence>
<dbReference type="NCBIfam" id="TIGR01409">
    <property type="entry name" value="TAT_signal_seq"/>
    <property type="match status" value="1"/>
</dbReference>
<dbReference type="InterPro" id="IPR051923">
    <property type="entry name" value="Glycosyl_Hydrolase_39"/>
</dbReference>
<organism evidence="5 6">
    <name type="scientific">Geodermatophilus amargosae</name>
    <dbReference type="NCBI Taxonomy" id="1296565"/>
    <lineage>
        <taxon>Bacteria</taxon>
        <taxon>Bacillati</taxon>
        <taxon>Actinomycetota</taxon>
        <taxon>Actinomycetes</taxon>
        <taxon>Geodermatophilales</taxon>
        <taxon>Geodermatophilaceae</taxon>
        <taxon>Geodermatophilus</taxon>
    </lineage>
</organism>
<keyword evidence="2 3" id="KW-0326">Glycosidase</keyword>
<dbReference type="EMBL" id="FPBA01000041">
    <property type="protein sequence ID" value="SFU08314.1"/>
    <property type="molecule type" value="Genomic_DNA"/>
</dbReference>
<proteinExistence type="inferred from homology"/>
<dbReference type="Pfam" id="PF00150">
    <property type="entry name" value="Cellulase"/>
    <property type="match status" value="1"/>
</dbReference>
<dbReference type="InterPro" id="IPR006311">
    <property type="entry name" value="TAT_signal"/>
</dbReference>
<name>A0A1I7D9Q5_9ACTN</name>
<reference evidence="6" key="1">
    <citation type="submission" date="2016-10" db="EMBL/GenBank/DDBJ databases">
        <authorList>
            <person name="Varghese N."/>
            <person name="Submissions S."/>
        </authorList>
    </citation>
    <scope>NUCLEOTIDE SEQUENCE [LARGE SCALE GENOMIC DNA]</scope>
    <source>
        <strain evidence="6">DSM 46136</strain>
    </source>
</reference>
<feature type="domain" description="Glycoside hydrolase family 5" evidence="4">
    <location>
        <begin position="75"/>
        <end position="293"/>
    </location>
</feature>
<keyword evidence="6" id="KW-1185">Reference proteome</keyword>
<dbReference type="AlphaFoldDB" id="A0A1I7D9Q5"/>
<dbReference type="PANTHER" id="PTHR12631:SF10">
    <property type="entry name" value="BETA-XYLOSIDASE-LIKE PROTEIN-RELATED"/>
    <property type="match status" value="1"/>
</dbReference>
<dbReference type="GO" id="GO:0000272">
    <property type="term" value="P:polysaccharide catabolic process"/>
    <property type="evidence" value="ECO:0007669"/>
    <property type="project" value="InterPro"/>
</dbReference>
<evidence type="ECO:0000256" key="3">
    <source>
        <dbReference type="RuleBase" id="RU361153"/>
    </source>
</evidence>
<dbReference type="InterPro" id="IPR017853">
    <property type="entry name" value="GH"/>
</dbReference>
<dbReference type="GO" id="GO:0004553">
    <property type="term" value="F:hydrolase activity, hydrolyzing O-glycosyl compounds"/>
    <property type="evidence" value="ECO:0007669"/>
    <property type="project" value="InterPro"/>
</dbReference>
<gene>
    <name evidence="5" type="ORF">SAMN05660657_05507</name>
</gene>
<keyword evidence="1 3" id="KW-0378">Hydrolase</keyword>
<comment type="similarity">
    <text evidence="3">Belongs to the glycosyl hydrolase 5 (cellulase A) family.</text>
</comment>
<evidence type="ECO:0000313" key="6">
    <source>
        <dbReference type="Proteomes" id="UP000199546"/>
    </source>
</evidence>
<dbReference type="OrthoDB" id="9802522at2"/>
<evidence type="ECO:0000256" key="2">
    <source>
        <dbReference type="ARBA" id="ARBA00023295"/>
    </source>
</evidence>
<dbReference type="InterPro" id="IPR019546">
    <property type="entry name" value="TAT_signal_bac_arc"/>
</dbReference>
<dbReference type="PROSITE" id="PS51318">
    <property type="entry name" value="TAT"/>
    <property type="match status" value="1"/>
</dbReference>
<dbReference type="PANTHER" id="PTHR12631">
    <property type="entry name" value="ALPHA-L-IDURONIDASE"/>
    <property type="match status" value="1"/>
</dbReference>
<dbReference type="InterPro" id="IPR001547">
    <property type="entry name" value="Glyco_hydro_5"/>
</dbReference>
<accession>A0A1I7D9Q5</accession>
<evidence type="ECO:0000313" key="5">
    <source>
        <dbReference type="EMBL" id="SFU08314.1"/>
    </source>
</evidence>
<protein>
    <submittedName>
        <fullName evidence="5">Tat (Twin-arginine translocation) pathway signal sequence</fullName>
    </submittedName>
</protein>
<dbReference type="STRING" id="1296565.SAMN05660657_05507"/>
<sequence>MPTMTRRRFLTGAAAAVAALAVGTGTRVARATHTSGTVSTTPRAARIGVSIGAADLMYRGAAWRDARLDEAVHLGANWLRTDANWAWIEGTRGTWSWAELDGLVDACAARHLRPLLVLGTLPTWARPAGTPETHGPTTQSQRSGFAAFCNRVAARYRGRVTHYEVWNEPNLPQFWSSPNTSNYATLLKAAYPRVKAADPNARVLAGGVGWGSTISTVTWYRDLYARGCKPYFDIANTHPYQDPYWSRQDSWDSGELYYAGQIRQVMNQNGDSATPLWGTEFGAPSSGDNSVTEDQHAQSLVGGRDLWFGRESNSVLFLYTMRDRTPYGNAERENYFGLTRADGTPKPVHDQMRSWILA</sequence>
<dbReference type="SUPFAM" id="SSF51445">
    <property type="entry name" value="(Trans)glycosidases"/>
    <property type="match status" value="1"/>
</dbReference>
<dbReference type="Proteomes" id="UP000199546">
    <property type="component" value="Unassembled WGS sequence"/>
</dbReference>
<dbReference type="Gene3D" id="3.20.20.80">
    <property type="entry name" value="Glycosidases"/>
    <property type="match status" value="1"/>
</dbReference>